<sequence length="229" mass="25506">MIKANCRERFTAADFDFVVRTLSRSERDSVNLVDLLTDGAARDTVLDNPRLVESLFADGGPLTISPQLYFYILLRHVLKETALADRDVSDYLASLLETFSQTARMRSPADGHTSPIQYVSDMLIALRTASPAQSFLIRAHVGNYSLFITGIFHETVQHRSQRGAPDLGYYEDLGRSNFHLAAGHQVARTCALSEIFEKLAAGFREIRLALNHLSDSLIHLDNAFAPLIP</sequence>
<gene>
    <name evidence="1" type="ORF">CfE428DRAFT_2959</name>
</gene>
<keyword evidence="2" id="KW-1185">Reference proteome</keyword>
<organism evidence="1 2">
    <name type="scientific">Chthoniobacter flavus Ellin428</name>
    <dbReference type="NCBI Taxonomy" id="497964"/>
    <lineage>
        <taxon>Bacteria</taxon>
        <taxon>Pseudomonadati</taxon>
        <taxon>Verrucomicrobiota</taxon>
        <taxon>Spartobacteria</taxon>
        <taxon>Chthoniobacterales</taxon>
        <taxon>Chthoniobacteraceae</taxon>
        <taxon>Chthoniobacter</taxon>
    </lineage>
</organism>
<dbReference type="eggNOG" id="ENOG50336X9">
    <property type="taxonomic scope" value="Bacteria"/>
</dbReference>
<name>B4D234_9BACT</name>
<dbReference type="STRING" id="497964.CfE428DRAFT_2959"/>
<evidence type="ECO:0000313" key="1">
    <source>
        <dbReference type="EMBL" id="EDY19274.1"/>
    </source>
</evidence>
<comment type="caution">
    <text evidence="1">The sequence shown here is derived from an EMBL/GenBank/DDBJ whole genome shotgun (WGS) entry which is preliminary data.</text>
</comment>
<dbReference type="InParanoid" id="B4D234"/>
<proteinExistence type="predicted"/>
<dbReference type="AlphaFoldDB" id="B4D234"/>
<accession>B4D234</accession>
<dbReference type="Proteomes" id="UP000005824">
    <property type="component" value="Unassembled WGS sequence"/>
</dbReference>
<protein>
    <submittedName>
        <fullName evidence="1">Uncharacterized protein</fullName>
    </submittedName>
</protein>
<dbReference type="RefSeq" id="WP_006980284.1">
    <property type="nucleotide sequence ID" value="NZ_ABVL01000008.1"/>
</dbReference>
<dbReference type="EMBL" id="ABVL01000008">
    <property type="protein sequence ID" value="EDY19274.1"/>
    <property type="molecule type" value="Genomic_DNA"/>
</dbReference>
<reference evidence="1 2" key="1">
    <citation type="journal article" date="2011" name="J. Bacteriol.">
        <title>Genome sequence of Chthoniobacter flavus Ellin428, an aerobic heterotrophic soil bacterium.</title>
        <authorList>
            <person name="Kant R."/>
            <person name="van Passel M.W."/>
            <person name="Palva A."/>
            <person name="Lucas S."/>
            <person name="Lapidus A."/>
            <person name="Glavina Del Rio T."/>
            <person name="Dalin E."/>
            <person name="Tice H."/>
            <person name="Bruce D."/>
            <person name="Goodwin L."/>
            <person name="Pitluck S."/>
            <person name="Larimer F.W."/>
            <person name="Land M.L."/>
            <person name="Hauser L."/>
            <person name="Sangwan P."/>
            <person name="de Vos W.M."/>
            <person name="Janssen P.H."/>
            <person name="Smidt H."/>
        </authorList>
    </citation>
    <scope>NUCLEOTIDE SEQUENCE [LARGE SCALE GENOMIC DNA]</scope>
    <source>
        <strain evidence="1 2">Ellin428</strain>
    </source>
</reference>
<evidence type="ECO:0000313" key="2">
    <source>
        <dbReference type="Proteomes" id="UP000005824"/>
    </source>
</evidence>